<sequence>MQQQEEAAGNAPWGSLGGLAMRLTIGVAGALAASGWLHAEVLQQLQLFETQDYDSSRVCGCGGHSPYLHCAAPTLTAVAAPAPAVSQQPPPLPLPSRLVPLPYTPLPLLRLLNATQLPEEAATGAAAGAAVADEGAQAWLQPGSAPFQEVVARLLMCTECLYSPSGFALCSSEQKQQQLLLQQLQLPLTLGTWSTRDVIDTPTLEGDFIRVQTPPPLLPWWHADSAAVKTAFGAAAGEGASATRAGFNAESFAGTDADGTVYIIASSADMCSLTGRLDASRCIATAPAAAAPVEGCGVKTESPSCFSALLERSAAAAVVVAAVIAKTAQLLAASCCSLLEPLRPSVPSVGWQISRDVSHPSGRCIVTCVITVASPPPKEFVRAAAARAAADAAAALTPFFEGSRKTPQAADAAKRFAASAVACVLTAGAFELWQPETPRQRFLPWLMLAGMAASRRTALAASVCLSFVRHLFVLNKVLSAQGRIQQSTLQRMFWEACHAGSTCVHAAAF</sequence>
<keyword evidence="1" id="KW-1185">Reference proteome</keyword>
<protein>
    <submittedName>
        <fullName evidence="2">Uncharacterized protein LOC34619859</fullName>
    </submittedName>
</protein>
<accession>A0A6P6RQK6</accession>
<organism evidence="1 2">
    <name type="scientific">Cyclospora cayetanensis</name>
    <dbReference type="NCBI Taxonomy" id="88456"/>
    <lineage>
        <taxon>Eukaryota</taxon>
        <taxon>Sar</taxon>
        <taxon>Alveolata</taxon>
        <taxon>Apicomplexa</taxon>
        <taxon>Conoidasida</taxon>
        <taxon>Coccidia</taxon>
        <taxon>Eucoccidiorida</taxon>
        <taxon>Eimeriorina</taxon>
        <taxon>Eimeriidae</taxon>
        <taxon>Cyclospora</taxon>
    </lineage>
</organism>
<proteinExistence type="predicted"/>
<reference evidence="2" key="1">
    <citation type="submission" date="2025-08" db="UniProtKB">
        <authorList>
            <consortium name="RefSeq"/>
        </authorList>
    </citation>
    <scope>IDENTIFICATION</scope>
</reference>
<dbReference type="Proteomes" id="UP000515125">
    <property type="component" value="Unplaced"/>
</dbReference>
<evidence type="ECO:0000313" key="1">
    <source>
        <dbReference type="Proteomes" id="UP000515125"/>
    </source>
</evidence>
<dbReference type="OrthoDB" id="348725at2759"/>
<dbReference type="RefSeq" id="XP_026190066.1">
    <property type="nucleotide sequence ID" value="XM_026334281.1"/>
</dbReference>
<gene>
    <name evidence="2" type="primary">LOC34619859</name>
</gene>
<dbReference type="AlphaFoldDB" id="A0A6P6RQK6"/>
<dbReference type="GeneID" id="34619859"/>
<name>A0A6P6RQK6_9EIME</name>
<evidence type="ECO:0000313" key="2">
    <source>
        <dbReference type="RefSeq" id="XP_026190066.1"/>
    </source>
</evidence>